<organism evidence="9 10">
    <name type="scientific">Thermococcus piezophilus</name>
    <dbReference type="NCBI Taxonomy" id="1712654"/>
    <lineage>
        <taxon>Archaea</taxon>
        <taxon>Methanobacteriati</taxon>
        <taxon>Methanobacteriota</taxon>
        <taxon>Thermococci</taxon>
        <taxon>Thermococcales</taxon>
        <taxon>Thermococcaceae</taxon>
        <taxon>Thermococcus</taxon>
    </lineage>
</organism>
<feature type="transmembrane region" description="Helical" evidence="7">
    <location>
        <begin position="528"/>
        <end position="549"/>
    </location>
</feature>
<feature type="domain" description="NADH:quinone oxidoreductase/Mrp antiporter transmembrane" evidence="8">
    <location>
        <begin position="133"/>
        <end position="433"/>
    </location>
</feature>
<proteinExistence type="predicted"/>
<feature type="transmembrane region" description="Helical" evidence="7">
    <location>
        <begin position="111"/>
        <end position="129"/>
    </location>
</feature>
<feature type="transmembrane region" description="Helical" evidence="7">
    <location>
        <begin position="209"/>
        <end position="231"/>
    </location>
</feature>
<dbReference type="PANTHER" id="PTHR42682:SF3">
    <property type="entry name" value="FORMATE HYDROGENLYASE SUBUNIT 3-RELATED"/>
    <property type="match status" value="1"/>
</dbReference>
<name>A0A172WGC7_9EURY</name>
<dbReference type="GO" id="GO:0016491">
    <property type="term" value="F:oxidoreductase activity"/>
    <property type="evidence" value="ECO:0007669"/>
    <property type="project" value="UniProtKB-KW"/>
</dbReference>
<evidence type="ECO:0000256" key="1">
    <source>
        <dbReference type="ARBA" id="ARBA00004651"/>
    </source>
</evidence>
<dbReference type="GeneID" id="28495389"/>
<feature type="transmembrane region" description="Helical" evidence="7">
    <location>
        <begin position="376"/>
        <end position="401"/>
    </location>
</feature>
<keyword evidence="2" id="KW-1003">Cell membrane</keyword>
<evidence type="ECO:0000256" key="2">
    <source>
        <dbReference type="ARBA" id="ARBA00022475"/>
    </source>
</evidence>
<dbReference type="InterPro" id="IPR001750">
    <property type="entry name" value="ND/Mrp_TM"/>
</dbReference>
<feature type="transmembrane region" description="Helical" evidence="7">
    <location>
        <begin position="6"/>
        <end position="23"/>
    </location>
</feature>
<evidence type="ECO:0000256" key="7">
    <source>
        <dbReference type="SAM" id="Phobius"/>
    </source>
</evidence>
<keyword evidence="10" id="KW-1185">Reference proteome</keyword>
<dbReference type="AlphaFoldDB" id="A0A172WGC7"/>
<dbReference type="PANTHER" id="PTHR42682">
    <property type="entry name" value="HYDROGENASE-4 COMPONENT F"/>
    <property type="match status" value="1"/>
</dbReference>
<feature type="transmembrane region" description="Helical" evidence="7">
    <location>
        <begin position="168"/>
        <end position="189"/>
    </location>
</feature>
<protein>
    <submittedName>
        <fullName evidence="9">Hydantoin racemase</fullName>
    </submittedName>
</protein>
<feature type="transmembrane region" description="Helical" evidence="7">
    <location>
        <begin position="76"/>
        <end position="99"/>
    </location>
</feature>
<evidence type="ECO:0000313" key="10">
    <source>
        <dbReference type="Proteomes" id="UP000076969"/>
    </source>
</evidence>
<reference evidence="10" key="1">
    <citation type="journal article" date="2016" name="Syst. Appl. Microbiol.">
        <title>Thermococcus piezophilus sp. nov., a novel hyperthermophilic and piezophilic archaeon with a broad pressure range for growth, isolated from a deepest hydrothermal vent at the Mid-Cayman Rise.</title>
        <authorList>
            <person name="Dalmasso C."/>
            <person name="Oger P."/>
            <person name="Selva G."/>
            <person name="Courtine D."/>
            <person name="L'Haridon S."/>
            <person name="Garlaschelli A."/>
            <person name="Roussel E."/>
            <person name="Miyazaki J."/>
            <person name="Reveillaud J."/>
            <person name="Jebbar M."/>
            <person name="Takai K."/>
            <person name="Maignien L."/>
            <person name="Alain K."/>
        </authorList>
    </citation>
    <scope>NUCLEOTIDE SEQUENCE [LARGE SCALE GENOMIC DNA]</scope>
    <source>
        <strain evidence="10">CDGS</strain>
    </source>
</reference>
<comment type="subcellular location">
    <subcellularLocation>
        <location evidence="1">Cell membrane</location>
        <topology evidence="1">Multi-pass membrane protein</topology>
    </subcellularLocation>
</comment>
<feature type="transmembrane region" description="Helical" evidence="7">
    <location>
        <begin position="302"/>
        <end position="325"/>
    </location>
</feature>
<dbReference type="RefSeq" id="WP_068665224.1">
    <property type="nucleotide sequence ID" value="NZ_CP015520.1"/>
</dbReference>
<feature type="transmembrane region" description="Helical" evidence="7">
    <location>
        <begin position="243"/>
        <end position="260"/>
    </location>
</feature>
<dbReference type="InterPro" id="IPR052175">
    <property type="entry name" value="ComplexI-like_HydComp"/>
</dbReference>
<dbReference type="GO" id="GO:0005886">
    <property type="term" value="C:plasma membrane"/>
    <property type="evidence" value="ECO:0007669"/>
    <property type="project" value="UniProtKB-SubCell"/>
</dbReference>
<gene>
    <name evidence="9" type="ORF">A7C91_04305</name>
</gene>
<feature type="transmembrane region" description="Helical" evidence="7">
    <location>
        <begin position="135"/>
        <end position="156"/>
    </location>
</feature>
<evidence type="ECO:0000259" key="8">
    <source>
        <dbReference type="Pfam" id="PF00361"/>
    </source>
</evidence>
<dbReference type="Proteomes" id="UP000076969">
    <property type="component" value="Chromosome"/>
</dbReference>
<dbReference type="STRING" id="1712654.A7C91_04305"/>
<feature type="transmembrane region" description="Helical" evidence="7">
    <location>
        <begin position="345"/>
        <end position="364"/>
    </location>
</feature>
<accession>A0A172WGC7</accession>
<evidence type="ECO:0000313" key="9">
    <source>
        <dbReference type="EMBL" id="ANF22480.1"/>
    </source>
</evidence>
<keyword evidence="4 7" id="KW-1133">Transmembrane helix</keyword>
<feature type="transmembrane region" description="Helical" evidence="7">
    <location>
        <begin position="672"/>
        <end position="689"/>
    </location>
</feature>
<dbReference type="InterPro" id="IPR003918">
    <property type="entry name" value="NADH_UbQ_OxRdtase"/>
</dbReference>
<evidence type="ECO:0000256" key="3">
    <source>
        <dbReference type="ARBA" id="ARBA00022692"/>
    </source>
</evidence>
<sequence>MEGLFTLTVILYLASIPAAIAFRRNYRTSLNAGHLLTTLASLSLLVFTVMAIPNVLNGNAIDITYNLGVFSIPFHIDGLSLIMCFVLSVLGLATSIYSPCYMEFYKELGKGWVYIMLYSAFVLSMVLIVTVSNLLWFLFLWEVMTLASYVLMVWEYEEEYVRKAGWKYFVSMHLASTLPLVIALALIYAKTGSISGLDFSAIAKLHLGPIYYLLFLIGFGSKAGAVPVHFWLPDAHPAAPSNVSALMSGVMIKVAVYGLVRTTCFLLGPTVSFGYVVAIIGTITLTVGTLYALKQTDAKRLLAYHSVGQMGYIWLGIGVGILFLAKGGEWSAFGAVALAAGLYHLVNHALFKGLLFLSAGSMLYRTHSRDLNKLRGLARVMPLTAIFTLVAAMSIAGTPPFNGFMSKWLIYQSTFLSNNGLIVFLGVMALFISAATLASFIKFYTTAFGGEPTEFTKDAEEVPSSMLIAKGFLASLCLLFGLVPSLILPILLSPGAALAGIDVSGLTDTNYWLVTIKAPLMPTGAESYFKPLLFATLFGVLFLGMYLLFPVSKKTYRPWTLGEPVAMEHYKFKAINYYEPFEEYIHPLYHTGHVLSEFGSALIGAVANAYVSTATALHKACDSISREIAGIGKAYERKCPEVYFDEYFLAPLVKIARVSGVLLDEGFMRPNAALTIALVILGVIFALMVL</sequence>
<evidence type="ECO:0000256" key="5">
    <source>
        <dbReference type="ARBA" id="ARBA00023002"/>
    </source>
</evidence>
<dbReference type="GO" id="GO:0042773">
    <property type="term" value="P:ATP synthesis coupled electron transport"/>
    <property type="evidence" value="ECO:0007669"/>
    <property type="project" value="InterPro"/>
</dbReference>
<dbReference type="Pfam" id="PF00361">
    <property type="entry name" value="Proton_antipo_M"/>
    <property type="match status" value="1"/>
</dbReference>
<feature type="transmembrane region" description="Helical" evidence="7">
    <location>
        <begin position="472"/>
        <end position="492"/>
    </location>
</feature>
<keyword evidence="3 7" id="KW-0812">Transmembrane</keyword>
<dbReference type="EMBL" id="CP015520">
    <property type="protein sequence ID" value="ANF22480.1"/>
    <property type="molecule type" value="Genomic_DNA"/>
</dbReference>
<dbReference type="GO" id="GO:0008137">
    <property type="term" value="F:NADH dehydrogenase (ubiquinone) activity"/>
    <property type="evidence" value="ECO:0007669"/>
    <property type="project" value="InterPro"/>
</dbReference>
<evidence type="ECO:0000256" key="6">
    <source>
        <dbReference type="ARBA" id="ARBA00023136"/>
    </source>
</evidence>
<dbReference type="OrthoDB" id="371891at2157"/>
<feature type="transmembrane region" description="Helical" evidence="7">
    <location>
        <begin position="421"/>
        <end position="441"/>
    </location>
</feature>
<feature type="transmembrane region" description="Helical" evidence="7">
    <location>
        <begin position="272"/>
        <end position="293"/>
    </location>
</feature>
<feature type="transmembrane region" description="Helical" evidence="7">
    <location>
        <begin position="35"/>
        <end position="56"/>
    </location>
</feature>
<evidence type="ECO:0000256" key="4">
    <source>
        <dbReference type="ARBA" id="ARBA00022989"/>
    </source>
</evidence>
<dbReference type="PRINTS" id="PR01437">
    <property type="entry name" value="NUOXDRDTASE4"/>
</dbReference>
<keyword evidence="5" id="KW-0560">Oxidoreductase</keyword>
<dbReference type="KEGG" id="tpie:A7C91_04305"/>
<keyword evidence="6 7" id="KW-0472">Membrane</keyword>